<dbReference type="AlphaFoldDB" id="A0A161S9R0"/>
<accession>A0A161S9R0</accession>
<dbReference type="EMBL" id="FNYS01000010">
    <property type="protein sequence ID" value="SEJ04912.1"/>
    <property type="molecule type" value="Genomic_DNA"/>
</dbReference>
<evidence type="ECO:0000313" key="2">
    <source>
        <dbReference type="EMBL" id="KZE76555.1"/>
    </source>
</evidence>
<dbReference type="Proteomes" id="UP000076630">
    <property type="component" value="Unassembled WGS sequence"/>
</dbReference>
<dbReference type="RefSeq" id="WP_038985837.1">
    <property type="nucleotide sequence ID" value="NZ_FNYS01000010.1"/>
</dbReference>
<dbReference type="Proteomes" id="UP000183077">
    <property type="component" value="Unassembled WGS sequence"/>
</dbReference>
<feature type="transmembrane region" description="Helical" evidence="1">
    <location>
        <begin position="61"/>
        <end position="79"/>
    </location>
</feature>
<feature type="transmembrane region" description="Helical" evidence="1">
    <location>
        <begin position="85"/>
        <end position="103"/>
    </location>
</feature>
<keyword evidence="1" id="KW-1133">Transmembrane helix</keyword>
<evidence type="ECO:0000313" key="3">
    <source>
        <dbReference type="EMBL" id="SEJ04912.1"/>
    </source>
</evidence>
<feature type="transmembrane region" description="Helical" evidence="1">
    <location>
        <begin position="6"/>
        <end position="22"/>
    </location>
</feature>
<dbReference type="EMBL" id="LQNU01000076">
    <property type="protein sequence ID" value="KZE76555.1"/>
    <property type="molecule type" value="Genomic_DNA"/>
</dbReference>
<dbReference type="GeneID" id="82257468"/>
<organism evidence="2 4">
    <name type="scientific">Myroides marinus</name>
    <dbReference type="NCBI Taxonomy" id="703342"/>
    <lineage>
        <taxon>Bacteria</taxon>
        <taxon>Pseudomonadati</taxon>
        <taxon>Bacteroidota</taxon>
        <taxon>Flavobacteriia</taxon>
        <taxon>Flavobacteriales</taxon>
        <taxon>Flavobacteriaceae</taxon>
        <taxon>Myroides</taxon>
    </lineage>
</organism>
<sequence length="109" mass="13008">MYEVTIFIVVAFVVFMIARKFFSIKSFDTKEEYLQYKREKEKALQEEEEEWDDDFIDKQSFNFLFAGAVATILFLVFGLFTGNSFYFILMIFIITAVLYLYFFPPTGKF</sequence>
<keyword evidence="4" id="KW-1185">Reference proteome</keyword>
<keyword evidence="1" id="KW-0472">Membrane</keyword>
<reference evidence="2 4" key="1">
    <citation type="submission" date="2016-01" db="EMBL/GenBank/DDBJ databases">
        <title>Whole genome sequencing of Myroides marinus L41.</title>
        <authorList>
            <person name="Hong K.W."/>
        </authorList>
    </citation>
    <scope>NUCLEOTIDE SEQUENCE [LARGE SCALE GENOMIC DNA]</scope>
    <source>
        <strain evidence="2 4">L41</strain>
    </source>
</reference>
<keyword evidence="1" id="KW-0812">Transmembrane</keyword>
<gene>
    <name evidence="2" type="ORF">AV926_15530</name>
    <name evidence="3" type="ORF">SAMN04488018_11058</name>
</gene>
<protein>
    <submittedName>
        <fullName evidence="2">Uncharacterized protein</fullName>
    </submittedName>
</protein>
<evidence type="ECO:0000256" key="1">
    <source>
        <dbReference type="SAM" id="Phobius"/>
    </source>
</evidence>
<reference evidence="3 5" key="2">
    <citation type="submission" date="2016-10" db="EMBL/GenBank/DDBJ databases">
        <authorList>
            <person name="de Groot N.N."/>
        </authorList>
    </citation>
    <scope>NUCLEOTIDE SEQUENCE [LARGE SCALE GENOMIC DNA]</scope>
    <source>
        <strain evidence="3 5">DSM 23048</strain>
    </source>
</reference>
<evidence type="ECO:0000313" key="5">
    <source>
        <dbReference type="Proteomes" id="UP000183077"/>
    </source>
</evidence>
<dbReference type="OrthoDB" id="1453854at2"/>
<proteinExistence type="predicted"/>
<name>A0A161S9R0_9FLAO</name>
<evidence type="ECO:0000313" key="4">
    <source>
        <dbReference type="Proteomes" id="UP000076630"/>
    </source>
</evidence>